<feature type="region of interest" description="Disordered" evidence="1">
    <location>
        <begin position="334"/>
        <end position="427"/>
    </location>
</feature>
<evidence type="ECO:0000256" key="1">
    <source>
        <dbReference type="SAM" id="MobiDB-lite"/>
    </source>
</evidence>
<dbReference type="InterPro" id="IPR029058">
    <property type="entry name" value="AB_hydrolase_fold"/>
</dbReference>
<evidence type="ECO:0000313" key="2">
    <source>
        <dbReference type="EMBL" id="CAE4571758.1"/>
    </source>
</evidence>
<organism evidence="2">
    <name type="scientific">Alexandrium monilatum</name>
    <dbReference type="NCBI Taxonomy" id="311494"/>
    <lineage>
        <taxon>Eukaryota</taxon>
        <taxon>Sar</taxon>
        <taxon>Alveolata</taxon>
        <taxon>Dinophyceae</taxon>
        <taxon>Gonyaulacales</taxon>
        <taxon>Pyrocystaceae</taxon>
        <taxon>Alexandrium</taxon>
    </lineage>
</organism>
<proteinExistence type="predicted"/>
<feature type="compositionally biased region" description="Basic and acidic residues" evidence="1">
    <location>
        <begin position="410"/>
        <end position="427"/>
    </location>
</feature>
<gene>
    <name evidence="2" type="ORF">AMON00008_LOCUS11377</name>
</gene>
<dbReference type="AlphaFoldDB" id="A0A7S4UTU5"/>
<reference evidence="2" key="1">
    <citation type="submission" date="2021-01" db="EMBL/GenBank/DDBJ databases">
        <authorList>
            <person name="Corre E."/>
            <person name="Pelletier E."/>
            <person name="Niang G."/>
            <person name="Scheremetjew M."/>
            <person name="Finn R."/>
            <person name="Kale V."/>
            <person name="Holt S."/>
            <person name="Cochrane G."/>
            <person name="Meng A."/>
            <person name="Brown T."/>
            <person name="Cohen L."/>
        </authorList>
    </citation>
    <scope>NUCLEOTIDE SEQUENCE</scope>
    <source>
        <strain evidence="2">CCMP3105</strain>
    </source>
</reference>
<sequence length="427" mass="44786">MQGLPVNVPLGGGRRVPGMLYAPALGIRVVGIVIMAPGSNGGTGPGLELGREGLPLHKSQSTAAFGSIYRRLGCELADPGAVYDWRGNAPEPSPGGRHAPPAVAVLHISWRYTHSGKKWPKGKLKLVSSLQVAANDFLAAVSFMRDTYGPQLPVVLVGFSFGGPAAWAAAGKLTAEGVPPEGVVALAGSGRDGSAFRELGLDTLGCMLRCSQAGVAALLLHGTADENVAVEVAQYFYSALLGYVCAGSGTSAATLAVVAGSAHMFNLARDIAFSALKQWTLACIRGGGDGSCVPPCGPQPAAVQIRSGGRAEPFPVGGISRGLLLRSDVKGYSEREVEGQDCQDETPDCSPAPPNDYSPEPPLESRRRPRSASQRQHLVRPLSKPGRRPPSCIPLAEQSPRKRTPRPRVPRPERPATRCDLEPPRGR</sequence>
<dbReference type="Gene3D" id="3.40.50.1820">
    <property type="entry name" value="alpha/beta hydrolase"/>
    <property type="match status" value="1"/>
</dbReference>
<dbReference type="SUPFAM" id="SSF53474">
    <property type="entry name" value="alpha/beta-Hydrolases"/>
    <property type="match status" value="1"/>
</dbReference>
<feature type="compositionally biased region" description="Pro residues" evidence="1">
    <location>
        <begin position="350"/>
        <end position="362"/>
    </location>
</feature>
<name>A0A7S4UTU5_9DINO</name>
<accession>A0A7S4UTU5</accession>
<dbReference type="EMBL" id="HBNR01017255">
    <property type="protein sequence ID" value="CAE4571758.1"/>
    <property type="molecule type" value="Transcribed_RNA"/>
</dbReference>
<protein>
    <submittedName>
        <fullName evidence="2">Uncharacterized protein</fullName>
    </submittedName>
</protein>